<keyword evidence="1 5" id="KW-0489">Methyltransferase</keyword>
<dbReference type="InterPro" id="IPR049560">
    <property type="entry name" value="MeTrfase_RsmB-F_NOP2_cat"/>
</dbReference>
<dbReference type="InterPro" id="IPR029063">
    <property type="entry name" value="SAM-dependent_MTases_sf"/>
</dbReference>
<feature type="binding site" evidence="5">
    <location>
        <position position="29"/>
    </location>
    <ligand>
        <name>S-adenosyl-L-methionine</name>
        <dbReference type="ChEBI" id="CHEBI:59789"/>
    </ligand>
</feature>
<comment type="similarity">
    <text evidence="5">Belongs to the class I-like SAM-binding methyltransferase superfamily. RsmB/NOP family.</text>
</comment>
<dbReference type="PANTHER" id="PTHR22807">
    <property type="entry name" value="NOP2 YEAST -RELATED NOL1/NOP2/FMU SUN DOMAIN-CONTAINING"/>
    <property type="match status" value="1"/>
</dbReference>
<organism evidence="7 8">
    <name type="scientific">Arsenicicoccus piscis</name>
    <dbReference type="NCBI Taxonomy" id="673954"/>
    <lineage>
        <taxon>Bacteria</taxon>
        <taxon>Bacillati</taxon>
        <taxon>Actinomycetota</taxon>
        <taxon>Actinomycetes</taxon>
        <taxon>Micrococcales</taxon>
        <taxon>Intrasporangiaceae</taxon>
        <taxon>Arsenicicoccus</taxon>
    </lineage>
</organism>
<evidence type="ECO:0000256" key="1">
    <source>
        <dbReference type="ARBA" id="ARBA00022603"/>
    </source>
</evidence>
<feature type="active site" description="Nucleophile" evidence="5">
    <location>
        <position position="129"/>
    </location>
</feature>
<feature type="binding site" evidence="5">
    <location>
        <position position="76"/>
    </location>
    <ligand>
        <name>S-adenosyl-L-methionine</name>
        <dbReference type="ChEBI" id="CHEBI:59789"/>
    </ligand>
</feature>
<evidence type="ECO:0000313" key="8">
    <source>
        <dbReference type="Proteomes" id="UP001157109"/>
    </source>
</evidence>
<reference evidence="8" key="1">
    <citation type="journal article" date="2019" name="Int. J. Syst. Evol. Microbiol.">
        <title>The Global Catalogue of Microorganisms (GCM) 10K type strain sequencing project: providing services to taxonomists for standard genome sequencing and annotation.</title>
        <authorList>
            <consortium name="The Broad Institute Genomics Platform"/>
            <consortium name="The Broad Institute Genome Sequencing Center for Infectious Disease"/>
            <person name="Wu L."/>
            <person name="Ma J."/>
        </authorList>
    </citation>
    <scope>NUCLEOTIDE SEQUENCE [LARGE SCALE GENOMIC DNA]</scope>
    <source>
        <strain evidence="8">NBRC 105830</strain>
    </source>
</reference>
<dbReference type="EMBL" id="BSUJ01000001">
    <property type="protein sequence ID" value="GMA19281.1"/>
    <property type="molecule type" value="Genomic_DNA"/>
</dbReference>
<feature type="binding site" evidence="5">
    <location>
        <position position="58"/>
    </location>
    <ligand>
        <name>S-adenosyl-L-methionine</name>
        <dbReference type="ChEBI" id="CHEBI:59789"/>
    </ligand>
</feature>
<keyword evidence="3 5" id="KW-0949">S-adenosyl-L-methionine</keyword>
<accession>A0ABQ6HLK2</accession>
<gene>
    <name evidence="7" type="ORF">GCM10025862_13020</name>
</gene>
<evidence type="ECO:0000256" key="5">
    <source>
        <dbReference type="PROSITE-ProRule" id="PRU01023"/>
    </source>
</evidence>
<dbReference type="PRINTS" id="PR02008">
    <property type="entry name" value="RCMTFAMILY"/>
</dbReference>
<dbReference type="Pfam" id="PF01189">
    <property type="entry name" value="Methyltr_RsmB-F"/>
    <property type="match status" value="1"/>
</dbReference>
<keyword evidence="2 5" id="KW-0808">Transferase</keyword>
<dbReference type="PROSITE" id="PS51686">
    <property type="entry name" value="SAM_MT_RSMB_NOP"/>
    <property type="match status" value="1"/>
</dbReference>
<feature type="domain" description="SAM-dependent MTase RsmB/NOP-type" evidence="6">
    <location>
        <begin position="1"/>
        <end position="195"/>
    </location>
</feature>
<dbReference type="PANTHER" id="PTHR22807:SF53">
    <property type="entry name" value="RIBOSOMAL RNA SMALL SUBUNIT METHYLTRANSFERASE B-RELATED"/>
    <property type="match status" value="1"/>
</dbReference>
<dbReference type="CDD" id="cd02440">
    <property type="entry name" value="AdoMet_MTases"/>
    <property type="match status" value="1"/>
</dbReference>
<evidence type="ECO:0000313" key="7">
    <source>
        <dbReference type="EMBL" id="GMA19281.1"/>
    </source>
</evidence>
<feature type="binding site" evidence="5">
    <location>
        <begin position="4"/>
        <end position="10"/>
    </location>
    <ligand>
        <name>S-adenosyl-L-methionine</name>
        <dbReference type="ChEBI" id="CHEBI:59789"/>
    </ligand>
</feature>
<evidence type="ECO:0000256" key="2">
    <source>
        <dbReference type="ARBA" id="ARBA00022679"/>
    </source>
</evidence>
<evidence type="ECO:0000256" key="4">
    <source>
        <dbReference type="ARBA" id="ARBA00022884"/>
    </source>
</evidence>
<dbReference type="Proteomes" id="UP001157109">
    <property type="component" value="Unassembled WGS sequence"/>
</dbReference>
<evidence type="ECO:0000256" key="3">
    <source>
        <dbReference type="ARBA" id="ARBA00022691"/>
    </source>
</evidence>
<keyword evidence="4 5" id="KW-0694">RNA-binding</keyword>
<proteinExistence type="inferred from homology"/>
<dbReference type="InterPro" id="IPR001678">
    <property type="entry name" value="MeTrfase_RsmB-F_NOP2_dom"/>
</dbReference>
<dbReference type="Gene3D" id="3.40.50.150">
    <property type="entry name" value="Vaccinia Virus protein VP39"/>
    <property type="match status" value="1"/>
</dbReference>
<dbReference type="InterPro" id="IPR023267">
    <property type="entry name" value="RCMT"/>
</dbReference>
<comment type="caution">
    <text evidence="7">The sequence shown here is derived from an EMBL/GenBank/DDBJ whole genome shotgun (WGS) entry which is preliminary data.</text>
</comment>
<evidence type="ECO:0000259" key="6">
    <source>
        <dbReference type="PROSITE" id="PS51686"/>
    </source>
</evidence>
<protein>
    <recommendedName>
        <fullName evidence="6">SAM-dependent MTase RsmB/NOP-type domain-containing protein</fullName>
    </recommendedName>
</protein>
<dbReference type="SUPFAM" id="SSF53335">
    <property type="entry name" value="S-adenosyl-L-methionine-dependent methyltransferases"/>
    <property type="match status" value="1"/>
</dbReference>
<keyword evidence="8" id="KW-1185">Reference proteome</keyword>
<sequence length="195" mass="20902">MDLCAGPGGKAGVLAGLSLERGATLIANEVSRHRAELVQATVREAVERGADVEVQVGDGRHVGEDEPGVYDRVLVDAPCTGLGALRRRPDARWRRESGDVPVLASLQRELLNSALDATRPGGVVGYATCSPHLNETEYVVKDVLKHRDDASWLDARPVLAEVAPGVEVAGEGPALQLWPHQHGTDAMYLALLRKH</sequence>
<name>A0ABQ6HLK2_9MICO</name>